<dbReference type="PROSITE" id="PS50103">
    <property type="entry name" value="ZF_C3H1"/>
    <property type="match status" value="2"/>
</dbReference>
<name>A0A813IVD5_POLGL</name>
<feature type="zinc finger region" description="C3H1-type" evidence="9">
    <location>
        <begin position="103"/>
        <end position="129"/>
    </location>
</feature>
<dbReference type="GO" id="GO:0003723">
    <property type="term" value="F:RNA binding"/>
    <property type="evidence" value="ECO:0007669"/>
    <property type="project" value="UniProtKB-KW"/>
</dbReference>
<dbReference type="InterPro" id="IPR045348">
    <property type="entry name" value="CPSF4/Yth1"/>
</dbReference>
<proteinExistence type="predicted"/>
<dbReference type="Pfam" id="PF14608">
    <property type="entry name" value="zf-CCCH_2"/>
    <property type="match status" value="3"/>
</dbReference>
<dbReference type="PANTHER" id="PTHR23102:SF24">
    <property type="entry name" value="CLEAVAGE AND POLYADENYLATION SPECIFICITY FACTOR SUBUNIT 4"/>
    <property type="match status" value="1"/>
</dbReference>
<reference evidence="11" key="1">
    <citation type="submission" date="2021-02" db="EMBL/GenBank/DDBJ databases">
        <authorList>
            <person name="Dougan E. K."/>
            <person name="Rhodes N."/>
            <person name="Thang M."/>
            <person name="Chan C."/>
        </authorList>
    </citation>
    <scope>NUCLEOTIDE SEQUENCE</scope>
</reference>
<dbReference type="GO" id="GO:0006397">
    <property type="term" value="P:mRNA processing"/>
    <property type="evidence" value="ECO:0007669"/>
    <property type="project" value="UniProtKB-KW"/>
</dbReference>
<organism evidence="11 12">
    <name type="scientific">Polarella glacialis</name>
    <name type="common">Dinoflagellate</name>
    <dbReference type="NCBI Taxonomy" id="89957"/>
    <lineage>
        <taxon>Eukaryota</taxon>
        <taxon>Sar</taxon>
        <taxon>Alveolata</taxon>
        <taxon>Dinophyceae</taxon>
        <taxon>Suessiales</taxon>
        <taxon>Suessiaceae</taxon>
        <taxon>Polarella</taxon>
    </lineage>
</organism>
<keyword evidence="5 9" id="KW-0863">Zinc-finger</keyword>
<evidence type="ECO:0000256" key="3">
    <source>
        <dbReference type="ARBA" id="ARBA00022723"/>
    </source>
</evidence>
<dbReference type="GO" id="GO:0005634">
    <property type="term" value="C:nucleus"/>
    <property type="evidence" value="ECO:0007669"/>
    <property type="project" value="UniProtKB-SubCell"/>
</dbReference>
<evidence type="ECO:0000256" key="8">
    <source>
        <dbReference type="ARBA" id="ARBA00023242"/>
    </source>
</evidence>
<dbReference type="GO" id="GO:0008270">
    <property type="term" value="F:zinc ion binding"/>
    <property type="evidence" value="ECO:0007669"/>
    <property type="project" value="UniProtKB-KW"/>
</dbReference>
<sequence length="129" mass="14901">MGFLRILEGAAADDMDFDFEAEIDAKDYVRAASLKADGATSAESAAFRGTRTVCRHWLRNLCMKGDKCDYLHQYDPNRMPECMFWLKFGKCTDPECVFRHVAASERPECQRYRLGFCKFGPLCRSRHDR</sequence>
<comment type="caution">
    <text evidence="11">The sequence shown here is derived from an EMBL/GenBank/DDBJ whole genome shotgun (WGS) entry which is preliminary data.</text>
</comment>
<dbReference type="Proteomes" id="UP000626109">
    <property type="component" value="Unassembled WGS sequence"/>
</dbReference>
<dbReference type="AlphaFoldDB" id="A0A813IVD5"/>
<dbReference type="InterPro" id="IPR036855">
    <property type="entry name" value="Znf_CCCH_sf"/>
</dbReference>
<keyword evidence="7" id="KW-0694">RNA-binding</keyword>
<dbReference type="SUPFAM" id="SSF90229">
    <property type="entry name" value="CCCH zinc finger"/>
    <property type="match status" value="1"/>
</dbReference>
<feature type="domain" description="C3H1-type" evidence="10">
    <location>
        <begin position="103"/>
        <end position="129"/>
    </location>
</feature>
<dbReference type="SMART" id="SM00356">
    <property type="entry name" value="ZnF_C3H1"/>
    <property type="match status" value="3"/>
</dbReference>
<protein>
    <recommendedName>
        <fullName evidence="10">C3H1-type domain-containing protein</fullName>
    </recommendedName>
</protein>
<evidence type="ECO:0000256" key="6">
    <source>
        <dbReference type="ARBA" id="ARBA00022833"/>
    </source>
</evidence>
<keyword evidence="2" id="KW-0507">mRNA processing</keyword>
<feature type="zinc finger region" description="C3H1-type" evidence="9">
    <location>
        <begin position="48"/>
        <end position="75"/>
    </location>
</feature>
<evidence type="ECO:0000256" key="5">
    <source>
        <dbReference type="ARBA" id="ARBA00022771"/>
    </source>
</evidence>
<evidence type="ECO:0000256" key="4">
    <source>
        <dbReference type="ARBA" id="ARBA00022737"/>
    </source>
</evidence>
<keyword evidence="3 9" id="KW-0479">Metal-binding</keyword>
<dbReference type="Gene3D" id="4.10.1000.10">
    <property type="entry name" value="Zinc finger, CCCH-type"/>
    <property type="match status" value="1"/>
</dbReference>
<feature type="non-terminal residue" evidence="11">
    <location>
        <position position="1"/>
    </location>
</feature>
<evidence type="ECO:0000256" key="9">
    <source>
        <dbReference type="PROSITE-ProRule" id="PRU00723"/>
    </source>
</evidence>
<dbReference type="PANTHER" id="PTHR23102">
    <property type="entry name" value="CLEAVAGE AND POLYADENYLATION SPECIFICITY FACTOR SUBUNIT 4-RELATED"/>
    <property type="match status" value="1"/>
</dbReference>
<evidence type="ECO:0000259" key="10">
    <source>
        <dbReference type="PROSITE" id="PS50103"/>
    </source>
</evidence>
<keyword evidence="8" id="KW-0539">Nucleus</keyword>
<gene>
    <name evidence="11" type="ORF">PGLA2088_LOCUS12885</name>
</gene>
<dbReference type="FunFam" id="4.10.1000.10:FF:000017">
    <property type="entry name" value="Cleavage and polyadenylation specificity factor 30 kDa subunit"/>
    <property type="match status" value="1"/>
</dbReference>
<keyword evidence="6 9" id="KW-0862">Zinc</keyword>
<evidence type="ECO:0000256" key="1">
    <source>
        <dbReference type="ARBA" id="ARBA00004123"/>
    </source>
</evidence>
<comment type="subcellular location">
    <subcellularLocation>
        <location evidence="1">Nucleus</location>
    </subcellularLocation>
</comment>
<feature type="domain" description="C3H1-type" evidence="10">
    <location>
        <begin position="48"/>
        <end position="75"/>
    </location>
</feature>
<evidence type="ECO:0000313" key="12">
    <source>
        <dbReference type="Proteomes" id="UP000626109"/>
    </source>
</evidence>
<evidence type="ECO:0000256" key="2">
    <source>
        <dbReference type="ARBA" id="ARBA00022664"/>
    </source>
</evidence>
<evidence type="ECO:0000256" key="7">
    <source>
        <dbReference type="ARBA" id="ARBA00022884"/>
    </source>
</evidence>
<dbReference type="InterPro" id="IPR000571">
    <property type="entry name" value="Znf_CCCH"/>
</dbReference>
<dbReference type="EMBL" id="CAJNNW010015309">
    <property type="protein sequence ID" value="CAE8657569.1"/>
    <property type="molecule type" value="Genomic_DNA"/>
</dbReference>
<keyword evidence="4" id="KW-0677">Repeat</keyword>
<evidence type="ECO:0000313" key="11">
    <source>
        <dbReference type="EMBL" id="CAE8657569.1"/>
    </source>
</evidence>
<accession>A0A813IVD5</accession>